<dbReference type="Pfam" id="PF02518">
    <property type="entry name" value="HATPase_c"/>
    <property type="match status" value="1"/>
</dbReference>
<dbReference type="CDD" id="cd16917">
    <property type="entry name" value="HATPase_UhpB-NarQ-NarX-like"/>
    <property type="match status" value="1"/>
</dbReference>
<dbReference type="Gene3D" id="3.30.565.10">
    <property type="entry name" value="Histidine kinase-like ATPase, C-terminal domain"/>
    <property type="match status" value="1"/>
</dbReference>
<dbReference type="InterPro" id="IPR050482">
    <property type="entry name" value="Sensor_HK_TwoCompSys"/>
</dbReference>
<dbReference type="SUPFAM" id="SSF55785">
    <property type="entry name" value="PYP-like sensor domain (PAS domain)"/>
    <property type="match status" value="1"/>
</dbReference>
<dbReference type="STRING" id="580340.Tlie_1463"/>
<dbReference type="Pfam" id="PF08448">
    <property type="entry name" value="PAS_4"/>
    <property type="match status" value="1"/>
</dbReference>
<dbReference type="PROSITE" id="PS50109">
    <property type="entry name" value="HIS_KIN"/>
    <property type="match status" value="1"/>
</dbReference>
<evidence type="ECO:0000256" key="5">
    <source>
        <dbReference type="ARBA" id="ARBA00023012"/>
    </source>
</evidence>
<dbReference type="HOGENOM" id="CLU_000445_114_0_0"/>
<dbReference type="GO" id="GO:0004673">
    <property type="term" value="F:protein histidine kinase activity"/>
    <property type="evidence" value="ECO:0007669"/>
    <property type="project" value="UniProtKB-EC"/>
</dbReference>
<dbReference type="Gene3D" id="3.30.450.20">
    <property type="entry name" value="PAS domain"/>
    <property type="match status" value="1"/>
</dbReference>
<dbReference type="AlphaFoldDB" id="G7V6Z9"/>
<sequence length="373" mass="42792">MNEKDRSNDKRKDSRKSREELLYHVLVERAMEPFARYKVICSQGEGCDVEFMDINPAYERVMGVKKEDVVGKRFRDVWPNAEDCWMDIIVQTIKTGKSVRHEAWSKDTGRYLEAVAFPLFSDEVAVLFLDRTNWKKAELELKEKERVLLEYRQNLRELATKLSLAEADTRRKIAVRIHDRIGYALIDILNRLRTLGEGNLDELEDIKAAVEGLLEESRNLTFETASPLLYEVGLDAAIEELAEKLLRDNGIDFSFQVSQGNYDVDERICILLYEMTRELLVNVIKHAEASFVDIRVHRTSEKIMIIVEDNGRGFSPESMSQWGKSKGFGLFSIKERLLPLGGKIKVLSEPGRGTGVYIEVPLGKEGLSKWLTN</sequence>
<dbReference type="EMBL" id="CP003096">
    <property type="protein sequence ID" value="AER67188.1"/>
    <property type="molecule type" value="Genomic_DNA"/>
</dbReference>
<dbReference type="InterPro" id="IPR013656">
    <property type="entry name" value="PAS_4"/>
</dbReference>
<evidence type="ECO:0000256" key="2">
    <source>
        <dbReference type="ARBA" id="ARBA00012438"/>
    </source>
</evidence>
<dbReference type="OrthoDB" id="6231at2"/>
<organism evidence="8 9">
    <name type="scientific">Thermovirga lienii (strain ATCC BAA-1197 / DSM 17291 / Cas60314)</name>
    <dbReference type="NCBI Taxonomy" id="580340"/>
    <lineage>
        <taxon>Bacteria</taxon>
        <taxon>Thermotogati</taxon>
        <taxon>Synergistota</taxon>
        <taxon>Synergistia</taxon>
        <taxon>Synergistales</taxon>
        <taxon>Thermovirgaceae</taxon>
        <taxon>Thermovirga</taxon>
    </lineage>
</organism>
<dbReference type="KEGG" id="tli:Tlie_1463"/>
<evidence type="ECO:0000313" key="8">
    <source>
        <dbReference type="EMBL" id="AER67188.1"/>
    </source>
</evidence>
<proteinExistence type="predicted"/>
<dbReference type="InterPro" id="IPR036890">
    <property type="entry name" value="HATPase_C_sf"/>
</dbReference>
<dbReference type="EC" id="2.7.13.3" evidence="2"/>
<dbReference type="PANTHER" id="PTHR24421">
    <property type="entry name" value="NITRATE/NITRITE SENSOR PROTEIN NARX-RELATED"/>
    <property type="match status" value="1"/>
</dbReference>
<dbReference type="eggNOG" id="COG4585">
    <property type="taxonomic scope" value="Bacteria"/>
</dbReference>
<keyword evidence="6" id="KW-0175">Coiled coil</keyword>
<evidence type="ECO:0000256" key="4">
    <source>
        <dbReference type="ARBA" id="ARBA00022777"/>
    </source>
</evidence>
<dbReference type="InterPro" id="IPR005467">
    <property type="entry name" value="His_kinase_dom"/>
</dbReference>
<dbReference type="InterPro" id="IPR035965">
    <property type="entry name" value="PAS-like_dom_sf"/>
</dbReference>
<accession>G7V6Z9</accession>
<evidence type="ECO:0000259" key="7">
    <source>
        <dbReference type="PROSITE" id="PS50109"/>
    </source>
</evidence>
<keyword evidence="4 8" id="KW-0418">Kinase</keyword>
<keyword evidence="3" id="KW-0808">Transferase</keyword>
<reference evidence="9" key="1">
    <citation type="submission" date="2011-10" db="EMBL/GenBank/DDBJ databases">
        <title>The complete genome of chromosome of Thermovirga lienii DSM 17291.</title>
        <authorList>
            <consortium name="US DOE Joint Genome Institute (JGI-PGF)"/>
            <person name="Lucas S."/>
            <person name="Copeland A."/>
            <person name="Lapidus A."/>
            <person name="Glavina del Rio T."/>
            <person name="Dalin E."/>
            <person name="Tice H."/>
            <person name="Bruce D."/>
            <person name="Goodwin L."/>
            <person name="Pitluck S."/>
            <person name="Peters L."/>
            <person name="Mikhailova N."/>
            <person name="Saunders E."/>
            <person name="Kyrpides N."/>
            <person name="Mavromatis K."/>
            <person name="Ivanova N."/>
            <person name="Last F.I."/>
            <person name="Brettin T."/>
            <person name="Detter J.C."/>
            <person name="Han C."/>
            <person name="Larimer F."/>
            <person name="Land M."/>
            <person name="Hauser L."/>
            <person name="Markowitz V."/>
            <person name="Cheng J.-F."/>
            <person name="Hugenholtz P."/>
            <person name="Woyke T."/>
            <person name="Wu D."/>
            <person name="Spring S."/>
            <person name="Schroeder M."/>
            <person name="Brambilla E.-M."/>
            <person name="Klenk H.-P."/>
            <person name="Eisen J.A."/>
        </authorList>
    </citation>
    <scope>NUCLEOTIDE SEQUENCE [LARGE SCALE GENOMIC DNA]</scope>
    <source>
        <strain evidence="9">ATCC BAA-1197 / DSM 17291 / Cas60314</strain>
    </source>
</reference>
<dbReference type="InterPro" id="IPR003594">
    <property type="entry name" value="HATPase_dom"/>
</dbReference>
<evidence type="ECO:0000256" key="3">
    <source>
        <dbReference type="ARBA" id="ARBA00022679"/>
    </source>
</evidence>
<protein>
    <recommendedName>
        <fullName evidence="2">histidine kinase</fullName>
        <ecNumber evidence="2">2.7.13.3</ecNumber>
    </recommendedName>
</protein>
<keyword evidence="9" id="KW-1185">Reference proteome</keyword>
<reference evidence="8 9" key="2">
    <citation type="journal article" date="2012" name="Stand. Genomic Sci.">
        <title>Genome sequence of the moderately thermophilic, amino-acid-degrading and sulfur-reducing bacterium Thermovirga lienii type strain (Cas60314(T)).</title>
        <authorList>
            <person name="Goker M."/>
            <person name="Saunders E."/>
            <person name="Lapidus A."/>
            <person name="Nolan M."/>
            <person name="Lucas S."/>
            <person name="Hammon N."/>
            <person name="Deshpande S."/>
            <person name="Cheng J.F."/>
            <person name="Han C."/>
            <person name="Tapia R."/>
            <person name="Goodwin L.A."/>
            <person name="Pitluck S."/>
            <person name="Liolios K."/>
            <person name="Mavromatis K."/>
            <person name="Pagani I."/>
            <person name="Ivanova N."/>
            <person name="Mikhailova N."/>
            <person name="Pati A."/>
            <person name="Chen A."/>
            <person name="Palaniappan K."/>
            <person name="Land M."/>
            <person name="Chang Y.J."/>
            <person name="Jeffries C.D."/>
            <person name="Brambilla E.M."/>
            <person name="Rohde M."/>
            <person name="Spring S."/>
            <person name="Detter J.C."/>
            <person name="Woyke T."/>
            <person name="Bristow J."/>
            <person name="Eisen J.A."/>
            <person name="Markowitz V."/>
            <person name="Hugenholtz P."/>
            <person name="Kyrpides N.C."/>
            <person name="Klenk H.P."/>
        </authorList>
    </citation>
    <scope>NUCLEOTIDE SEQUENCE [LARGE SCALE GENOMIC DNA]</scope>
    <source>
        <strain evidence="9">ATCC BAA-1197 / DSM 17291 / Cas60314</strain>
    </source>
</reference>
<gene>
    <name evidence="8" type="ordered locus">Tlie_1463</name>
</gene>
<evidence type="ECO:0000256" key="6">
    <source>
        <dbReference type="SAM" id="Coils"/>
    </source>
</evidence>
<evidence type="ECO:0000313" key="9">
    <source>
        <dbReference type="Proteomes" id="UP000005868"/>
    </source>
</evidence>
<name>G7V6Z9_THELD</name>
<dbReference type="SUPFAM" id="SSF55874">
    <property type="entry name" value="ATPase domain of HSP90 chaperone/DNA topoisomerase II/histidine kinase"/>
    <property type="match status" value="1"/>
</dbReference>
<dbReference type="Proteomes" id="UP000005868">
    <property type="component" value="Chromosome"/>
</dbReference>
<comment type="catalytic activity">
    <reaction evidence="1">
        <text>ATP + protein L-histidine = ADP + protein N-phospho-L-histidine.</text>
        <dbReference type="EC" id="2.7.13.3"/>
    </reaction>
</comment>
<dbReference type="SMART" id="SM00387">
    <property type="entry name" value="HATPase_c"/>
    <property type="match status" value="1"/>
</dbReference>
<feature type="domain" description="Histidine kinase" evidence="7">
    <location>
        <begin position="272"/>
        <end position="364"/>
    </location>
</feature>
<dbReference type="GO" id="GO:0000160">
    <property type="term" value="P:phosphorelay signal transduction system"/>
    <property type="evidence" value="ECO:0007669"/>
    <property type="project" value="UniProtKB-KW"/>
</dbReference>
<feature type="coiled-coil region" evidence="6">
    <location>
        <begin position="134"/>
        <end position="168"/>
    </location>
</feature>
<dbReference type="PRINTS" id="PR00344">
    <property type="entry name" value="BCTRLSENSOR"/>
</dbReference>
<dbReference type="PANTHER" id="PTHR24421:SF58">
    <property type="entry name" value="SIGNAL TRANSDUCTION HISTIDINE-PROTEIN KINASE_PHOSPHATASE UHPB"/>
    <property type="match status" value="1"/>
</dbReference>
<keyword evidence="5" id="KW-0902">Two-component regulatory system</keyword>
<dbReference type="InterPro" id="IPR004358">
    <property type="entry name" value="Sig_transdc_His_kin-like_C"/>
</dbReference>
<evidence type="ECO:0000256" key="1">
    <source>
        <dbReference type="ARBA" id="ARBA00000085"/>
    </source>
</evidence>